<dbReference type="Gene3D" id="3.60.21.10">
    <property type="match status" value="1"/>
</dbReference>
<organism evidence="2 3">
    <name type="scientific">Botryotinia narcissicola</name>
    <dbReference type="NCBI Taxonomy" id="278944"/>
    <lineage>
        <taxon>Eukaryota</taxon>
        <taxon>Fungi</taxon>
        <taxon>Dikarya</taxon>
        <taxon>Ascomycota</taxon>
        <taxon>Pezizomycotina</taxon>
        <taxon>Leotiomycetes</taxon>
        <taxon>Helotiales</taxon>
        <taxon>Sclerotiniaceae</taxon>
        <taxon>Botryotinia</taxon>
    </lineage>
</organism>
<evidence type="ECO:0000259" key="1">
    <source>
        <dbReference type="Pfam" id="PF00149"/>
    </source>
</evidence>
<dbReference type="AlphaFoldDB" id="A0A4Z1H320"/>
<accession>A0A4Z1H320</accession>
<dbReference type="PANTHER" id="PTHR12905">
    <property type="entry name" value="METALLOPHOSPHOESTERASE"/>
    <property type="match status" value="1"/>
</dbReference>
<dbReference type="InterPro" id="IPR029052">
    <property type="entry name" value="Metallo-depent_PP-like"/>
</dbReference>
<dbReference type="OrthoDB" id="630188at2759"/>
<dbReference type="Pfam" id="PF00149">
    <property type="entry name" value="Metallophos"/>
    <property type="match status" value="1"/>
</dbReference>
<dbReference type="Proteomes" id="UP000297452">
    <property type="component" value="Unassembled WGS sequence"/>
</dbReference>
<proteinExistence type="predicted"/>
<sequence>MLSNFDAELKLVIAGNHDLELDKEWCKAHLEEDEDYLDGHARAMEVMKGALVKEAGVTYLEEGTHTFNLESGATFKIYASPYQPEFNDYAFAYKRNEDRFNASGETAEGVTSIAKNPIPADVDIVMTHGPPKGFRDENLGCENTLHAVQRAKPLMHCFGHIHEGYGANIIVWEDKI</sequence>
<dbReference type="InterPro" id="IPR004843">
    <property type="entry name" value="Calcineurin-like_PHP"/>
</dbReference>
<keyword evidence="3" id="KW-1185">Reference proteome</keyword>
<evidence type="ECO:0000313" key="3">
    <source>
        <dbReference type="Proteomes" id="UP000297452"/>
    </source>
</evidence>
<dbReference type="GO" id="GO:0016787">
    <property type="term" value="F:hydrolase activity"/>
    <property type="evidence" value="ECO:0007669"/>
    <property type="project" value="InterPro"/>
</dbReference>
<name>A0A4Z1H320_9HELO</name>
<reference evidence="2 3" key="1">
    <citation type="submission" date="2017-12" db="EMBL/GenBank/DDBJ databases">
        <title>Comparative genomics of Botrytis spp.</title>
        <authorList>
            <person name="Valero-Jimenez C.A."/>
            <person name="Tapia P."/>
            <person name="Veloso J."/>
            <person name="Silva-Moreno E."/>
            <person name="Staats M."/>
            <person name="Valdes J.H."/>
            <person name="Van Kan J.A.L."/>
        </authorList>
    </citation>
    <scope>NUCLEOTIDE SEQUENCE [LARGE SCALE GENOMIC DNA]</scope>
    <source>
        <strain evidence="2 3">MUCL2120</strain>
    </source>
</reference>
<dbReference type="SUPFAM" id="SSF56300">
    <property type="entry name" value="Metallo-dependent phosphatases"/>
    <property type="match status" value="1"/>
</dbReference>
<gene>
    <name evidence="2" type="ORF">BOTNAR_1716g00010</name>
</gene>
<feature type="domain" description="Calcineurin-like phosphoesterase" evidence="1">
    <location>
        <begin position="11"/>
        <end position="163"/>
    </location>
</feature>
<dbReference type="InterPro" id="IPR051693">
    <property type="entry name" value="UPF0046_metallophosphoest"/>
</dbReference>
<comment type="caution">
    <text evidence="2">The sequence shown here is derived from an EMBL/GenBank/DDBJ whole genome shotgun (WGS) entry which is preliminary data.</text>
</comment>
<protein>
    <recommendedName>
        <fullName evidence="1">Calcineurin-like phosphoesterase domain-containing protein</fullName>
    </recommendedName>
</protein>
<dbReference type="EMBL" id="PQXJ01001709">
    <property type="protein sequence ID" value="TGO43614.1"/>
    <property type="molecule type" value="Genomic_DNA"/>
</dbReference>
<dbReference type="PANTHER" id="PTHR12905:SF0">
    <property type="entry name" value="CALCINEURIN-LIKE PHOSPHOESTERASE DOMAIN-CONTAINING PROTEIN"/>
    <property type="match status" value="1"/>
</dbReference>
<evidence type="ECO:0000313" key="2">
    <source>
        <dbReference type="EMBL" id="TGO43614.1"/>
    </source>
</evidence>